<keyword evidence="3" id="KW-0010">Activator</keyword>
<dbReference type="SUPFAM" id="SSF51215">
    <property type="entry name" value="Regulatory protein AraC"/>
    <property type="match status" value="1"/>
</dbReference>
<dbReference type="InterPro" id="IPR050204">
    <property type="entry name" value="AraC_XylS_family_regulators"/>
</dbReference>
<gene>
    <name evidence="6" type="ORF">L288_12920</name>
</gene>
<accession>T0GZE5</accession>
<name>T0GZE5_9SPHN</name>
<keyword evidence="1" id="KW-0805">Transcription regulation</keyword>
<dbReference type="PANTHER" id="PTHR46796">
    <property type="entry name" value="HTH-TYPE TRANSCRIPTIONAL ACTIVATOR RHAS-RELATED"/>
    <property type="match status" value="1"/>
</dbReference>
<dbReference type="InterPro" id="IPR032783">
    <property type="entry name" value="AraC_lig"/>
</dbReference>
<dbReference type="EMBL" id="ATHO01000110">
    <property type="protein sequence ID" value="EQB05308.1"/>
    <property type="molecule type" value="Genomic_DNA"/>
</dbReference>
<dbReference type="PROSITE" id="PS00041">
    <property type="entry name" value="HTH_ARAC_FAMILY_1"/>
    <property type="match status" value="1"/>
</dbReference>
<protein>
    <recommendedName>
        <fullName evidence="5">HTH araC/xylS-type domain-containing protein</fullName>
    </recommendedName>
</protein>
<dbReference type="Pfam" id="PF12852">
    <property type="entry name" value="Cupin_6"/>
    <property type="match status" value="1"/>
</dbReference>
<evidence type="ECO:0000313" key="7">
    <source>
        <dbReference type="Proteomes" id="UP000015525"/>
    </source>
</evidence>
<dbReference type="Proteomes" id="UP000015525">
    <property type="component" value="Unassembled WGS sequence"/>
</dbReference>
<dbReference type="PATRIC" id="fig|1329909.3.peg.2495"/>
<feature type="domain" description="HTH araC/xylS-type" evidence="5">
    <location>
        <begin position="213"/>
        <end position="311"/>
    </location>
</feature>
<evidence type="ECO:0000313" key="6">
    <source>
        <dbReference type="EMBL" id="EQB05308.1"/>
    </source>
</evidence>
<dbReference type="GO" id="GO:0043565">
    <property type="term" value="F:sequence-specific DNA binding"/>
    <property type="evidence" value="ECO:0007669"/>
    <property type="project" value="InterPro"/>
</dbReference>
<dbReference type="InterPro" id="IPR014710">
    <property type="entry name" value="RmlC-like_jellyroll"/>
</dbReference>
<dbReference type="InterPro" id="IPR018062">
    <property type="entry name" value="HTH_AraC-typ_CS"/>
</dbReference>
<organism evidence="6 7">
    <name type="scientific">Sphingobium quisquiliarum P25</name>
    <dbReference type="NCBI Taxonomy" id="1329909"/>
    <lineage>
        <taxon>Bacteria</taxon>
        <taxon>Pseudomonadati</taxon>
        <taxon>Pseudomonadota</taxon>
        <taxon>Alphaproteobacteria</taxon>
        <taxon>Sphingomonadales</taxon>
        <taxon>Sphingomonadaceae</taxon>
        <taxon>Sphingobium</taxon>
    </lineage>
</organism>
<dbReference type="Gene3D" id="2.60.120.10">
    <property type="entry name" value="Jelly Rolls"/>
    <property type="match status" value="1"/>
</dbReference>
<evidence type="ECO:0000256" key="4">
    <source>
        <dbReference type="ARBA" id="ARBA00023163"/>
    </source>
</evidence>
<dbReference type="RefSeq" id="WP_021238799.1">
    <property type="nucleotide sequence ID" value="NZ_ATHO01000110.1"/>
</dbReference>
<sequence>MDLVASILCGLRAAAPLLAETRLGEDSGVDLASSGGSLFHYVTKGQGWVSAQGESHHVGAGDLVLLPHGLPHRIAMGEDPVISGIQDILKRDNLPIWSHDNGLSEPLLLKIGTAPPALVMTSGLIMFDRPGSDQLLAHLPALMVFRRLDPAIRPWLAATADFIAIERQRHVFGYEAISLRIIELLLTAALRTWLAETPHESGWLKGLNDPIVSKVLRAMHDHPGRRWHLGTLAAAGCCSRSKLAEHFRSTIGETPFAYLTRLRVDIAKDILKRTRRSVEDVAESLGYSSARTFARIFTAVAGESPSRYRMRHAAVCRYHPPQR</sequence>
<dbReference type="PRINTS" id="PR00032">
    <property type="entry name" value="HTHARAC"/>
</dbReference>
<dbReference type="SUPFAM" id="SSF46689">
    <property type="entry name" value="Homeodomain-like"/>
    <property type="match status" value="2"/>
</dbReference>
<dbReference type="InterPro" id="IPR018060">
    <property type="entry name" value="HTH_AraC"/>
</dbReference>
<comment type="caution">
    <text evidence="6">The sequence shown here is derived from an EMBL/GenBank/DDBJ whole genome shotgun (WGS) entry which is preliminary data.</text>
</comment>
<evidence type="ECO:0000256" key="2">
    <source>
        <dbReference type="ARBA" id="ARBA00023125"/>
    </source>
</evidence>
<dbReference type="PANTHER" id="PTHR46796:SF7">
    <property type="entry name" value="ARAC FAMILY TRANSCRIPTIONAL REGULATOR"/>
    <property type="match status" value="1"/>
</dbReference>
<dbReference type="AlphaFoldDB" id="T0GZE5"/>
<dbReference type="Gene3D" id="1.10.10.60">
    <property type="entry name" value="Homeodomain-like"/>
    <property type="match status" value="1"/>
</dbReference>
<dbReference type="PROSITE" id="PS01124">
    <property type="entry name" value="HTH_ARAC_FAMILY_2"/>
    <property type="match status" value="1"/>
</dbReference>
<dbReference type="Pfam" id="PF12833">
    <property type="entry name" value="HTH_18"/>
    <property type="match status" value="1"/>
</dbReference>
<keyword evidence="2" id="KW-0238">DNA-binding</keyword>
<dbReference type="InterPro" id="IPR037923">
    <property type="entry name" value="HTH-like"/>
</dbReference>
<keyword evidence="7" id="KW-1185">Reference proteome</keyword>
<evidence type="ECO:0000256" key="3">
    <source>
        <dbReference type="ARBA" id="ARBA00023159"/>
    </source>
</evidence>
<dbReference type="SMART" id="SM00342">
    <property type="entry name" value="HTH_ARAC"/>
    <property type="match status" value="1"/>
</dbReference>
<dbReference type="InterPro" id="IPR020449">
    <property type="entry name" value="Tscrpt_reg_AraC-type_HTH"/>
</dbReference>
<dbReference type="InterPro" id="IPR009057">
    <property type="entry name" value="Homeodomain-like_sf"/>
</dbReference>
<proteinExistence type="predicted"/>
<evidence type="ECO:0000256" key="1">
    <source>
        <dbReference type="ARBA" id="ARBA00023015"/>
    </source>
</evidence>
<evidence type="ECO:0000259" key="5">
    <source>
        <dbReference type="PROSITE" id="PS01124"/>
    </source>
</evidence>
<keyword evidence="4" id="KW-0804">Transcription</keyword>
<reference evidence="6 7" key="1">
    <citation type="journal article" date="2013" name="Genome Announc.">
        <title>Draft Genome Sequence of Sphingobium quisquiliarum Strain P25T, a Novel Hexachlorocyclohexane (HCH)-Degrading Bacterium Isolated from an HCH Dumpsite.</title>
        <authorList>
            <person name="Kumar Singh A."/>
            <person name="Sangwan N."/>
            <person name="Sharma A."/>
            <person name="Gupta V."/>
            <person name="Khurana J.P."/>
            <person name="Lal R."/>
        </authorList>
    </citation>
    <scope>NUCLEOTIDE SEQUENCE [LARGE SCALE GENOMIC DNA]</scope>
    <source>
        <strain evidence="6 7">P25</strain>
    </source>
</reference>
<dbReference type="GO" id="GO:0003700">
    <property type="term" value="F:DNA-binding transcription factor activity"/>
    <property type="evidence" value="ECO:0007669"/>
    <property type="project" value="InterPro"/>
</dbReference>